<accession>A0ABY5DUT4</accession>
<keyword evidence="3" id="KW-1185">Reference proteome</keyword>
<gene>
    <name evidence="2" type="ORF">NBH00_06005</name>
</gene>
<evidence type="ECO:0000313" key="3">
    <source>
        <dbReference type="Proteomes" id="UP001056035"/>
    </source>
</evidence>
<protein>
    <submittedName>
        <fullName evidence="2">Uncharacterized protein</fullName>
    </submittedName>
</protein>
<reference evidence="2 3" key="1">
    <citation type="submission" date="2022-06" db="EMBL/GenBank/DDBJ databases">
        <title>Paraconexibacter antarcticus.</title>
        <authorList>
            <person name="Kim C.S."/>
        </authorList>
    </citation>
    <scope>NUCLEOTIDE SEQUENCE [LARGE SCALE GENOMIC DNA]</scope>
    <source>
        <strain evidence="2 3">02-257</strain>
    </source>
</reference>
<feature type="transmembrane region" description="Helical" evidence="1">
    <location>
        <begin position="41"/>
        <end position="66"/>
    </location>
</feature>
<dbReference type="RefSeq" id="WP_254572443.1">
    <property type="nucleotide sequence ID" value="NZ_CP098502.1"/>
</dbReference>
<proteinExistence type="predicted"/>
<keyword evidence="1" id="KW-1133">Transmembrane helix</keyword>
<evidence type="ECO:0000313" key="2">
    <source>
        <dbReference type="EMBL" id="UTI65765.1"/>
    </source>
</evidence>
<dbReference type="EMBL" id="CP098502">
    <property type="protein sequence ID" value="UTI65765.1"/>
    <property type="molecule type" value="Genomic_DNA"/>
</dbReference>
<organism evidence="2 3">
    <name type="scientific">Paraconexibacter antarcticus</name>
    <dbReference type="NCBI Taxonomy" id="2949664"/>
    <lineage>
        <taxon>Bacteria</taxon>
        <taxon>Bacillati</taxon>
        <taxon>Actinomycetota</taxon>
        <taxon>Thermoleophilia</taxon>
        <taxon>Solirubrobacterales</taxon>
        <taxon>Paraconexibacteraceae</taxon>
        <taxon>Paraconexibacter</taxon>
    </lineage>
</organism>
<name>A0ABY5DUT4_9ACTN</name>
<keyword evidence="1" id="KW-0472">Membrane</keyword>
<dbReference type="Proteomes" id="UP001056035">
    <property type="component" value="Chromosome"/>
</dbReference>
<evidence type="ECO:0000256" key="1">
    <source>
        <dbReference type="SAM" id="Phobius"/>
    </source>
</evidence>
<keyword evidence="1" id="KW-0812">Transmembrane</keyword>
<sequence>MHVSDDEVLEVDGVVEDGDLAPVVAEPVAREVTSARPALPVIAQAAAVAATGFAAGAVAAAVVRAARAHRPVKARRRAAALGPHVVATRSFIVDVHILAPRD</sequence>